<evidence type="ECO:0000313" key="1">
    <source>
        <dbReference type="EMBL" id="KXU35125.1"/>
    </source>
</evidence>
<proteinExistence type="predicted"/>
<dbReference type="RefSeq" id="WP_068630685.1">
    <property type="nucleotide sequence ID" value="NZ_LSZQ01000052.1"/>
</dbReference>
<dbReference type="EMBL" id="LSZQ01000052">
    <property type="protein sequence ID" value="KXU35125.1"/>
    <property type="molecule type" value="Genomic_DNA"/>
</dbReference>
<gene>
    <name evidence="1" type="ORF">AXK11_07160</name>
</gene>
<dbReference type="STRING" id="1548207.AXK11_07160"/>
<name>A0A139SKQ4_9BACT</name>
<protein>
    <submittedName>
        <fullName evidence="1">Uncharacterized protein</fullName>
    </submittedName>
</protein>
<comment type="caution">
    <text evidence="1">The sequence shown here is derived from an EMBL/GenBank/DDBJ whole genome shotgun (WGS) entry which is preliminary data.</text>
</comment>
<keyword evidence="2" id="KW-1185">Reference proteome</keyword>
<reference evidence="2" key="1">
    <citation type="submission" date="2016-02" db="EMBL/GenBank/DDBJ databases">
        <authorList>
            <person name="Sanders J.G."/>
            <person name="Lin J.Y."/>
            <person name="Wertz J.T."/>
            <person name="Russell J.A."/>
            <person name="Moreau C.S."/>
            <person name="Powell S."/>
        </authorList>
    </citation>
    <scope>NUCLEOTIDE SEQUENCE [LARGE SCALE GENOMIC DNA]</scope>
    <source>
        <strain evidence="2">CAG34</strain>
    </source>
</reference>
<accession>A0A139SKQ4</accession>
<evidence type="ECO:0000313" key="2">
    <source>
        <dbReference type="Proteomes" id="UP000070058"/>
    </source>
</evidence>
<organism evidence="1 2">
    <name type="scientific">Cephaloticoccus primus</name>
    <dbReference type="NCBI Taxonomy" id="1548207"/>
    <lineage>
        <taxon>Bacteria</taxon>
        <taxon>Pseudomonadati</taxon>
        <taxon>Verrucomicrobiota</taxon>
        <taxon>Opitutia</taxon>
        <taxon>Opitutales</taxon>
        <taxon>Opitutaceae</taxon>
        <taxon>Cephaloticoccus</taxon>
    </lineage>
</organism>
<sequence length="108" mass="12014">METTTAPLTTSPSGKKLPKSYLSAKERELILLTEDFDALCSAESSAAMDAGDRDTFWAWMAVVENPSPNSLMFLKIQRGAQFIRDWGFNTAPAEAAYGADWLEKEYQL</sequence>
<dbReference type="OrthoDB" id="7925725at2"/>
<dbReference type="Proteomes" id="UP000070058">
    <property type="component" value="Unassembled WGS sequence"/>
</dbReference>
<dbReference type="AlphaFoldDB" id="A0A139SKQ4"/>